<evidence type="ECO:0000256" key="2">
    <source>
        <dbReference type="SAM" id="SignalP"/>
    </source>
</evidence>
<reference evidence="3" key="1">
    <citation type="submission" date="2021-01" db="EMBL/GenBank/DDBJ databases">
        <authorList>
            <person name="Li R."/>
            <person name="Bekaert M."/>
        </authorList>
    </citation>
    <scope>NUCLEOTIDE SEQUENCE</scope>
    <source>
        <strain evidence="3">Farmed</strain>
    </source>
</reference>
<dbReference type="GO" id="GO:0031297">
    <property type="term" value="P:replication fork processing"/>
    <property type="evidence" value="ECO:0007669"/>
    <property type="project" value="TreeGrafter"/>
</dbReference>
<dbReference type="EMBL" id="CAHIKZ030000823">
    <property type="protein sequence ID" value="CAE1240375.1"/>
    <property type="molecule type" value="Genomic_DNA"/>
</dbReference>
<comment type="caution">
    <text evidence="3">The sequence shown here is derived from an EMBL/GenBank/DDBJ whole genome shotgun (WGS) entry which is preliminary data.</text>
</comment>
<evidence type="ECO:0000313" key="3">
    <source>
        <dbReference type="EMBL" id="CAE1240375.1"/>
    </source>
</evidence>
<organism evidence="3 4">
    <name type="scientific">Acanthosepion pharaonis</name>
    <name type="common">Pharaoh cuttlefish</name>
    <name type="synonym">Sepia pharaonis</name>
    <dbReference type="NCBI Taxonomy" id="158019"/>
    <lineage>
        <taxon>Eukaryota</taxon>
        <taxon>Metazoa</taxon>
        <taxon>Spiralia</taxon>
        <taxon>Lophotrochozoa</taxon>
        <taxon>Mollusca</taxon>
        <taxon>Cephalopoda</taxon>
        <taxon>Coleoidea</taxon>
        <taxon>Decapodiformes</taxon>
        <taxon>Sepiida</taxon>
        <taxon>Sepiina</taxon>
        <taxon>Sepiidae</taxon>
        <taxon>Acanthosepion</taxon>
    </lineage>
</organism>
<dbReference type="GO" id="GO:0003697">
    <property type="term" value="F:single-stranded DNA binding"/>
    <property type="evidence" value="ECO:0007669"/>
    <property type="project" value="TreeGrafter"/>
</dbReference>
<dbReference type="GO" id="GO:0000014">
    <property type="term" value="F:single-stranded DNA endodeoxyribonuclease activity"/>
    <property type="evidence" value="ECO:0007669"/>
    <property type="project" value="TreeGrafter"/>
</dbReference>
<feature type="compositionally biased region" description="Basic and acidic residues" evidence="1">
    <location>
        <begin position="88"/>
        <end position="104"/>
    </location>
</feature>
<keyword evidence="2" id="KW-0732">Signal</keyword>
<dbReference type="GO" id="GO:0006303">
    <property type="term" value="P:double-strand break repair via nonhomologous end joining"/>
    <property type="evidence" value="ECO:0007669"/>
    <property type="project" value="TreeGrafter"/>
</dbReference>
<sequence>MKKYLITVCSLLIFSGKCLKATDIMADTSSYSLEERLLASVWTHDRVHSGRTMEDVRHDFTARFGKPAPPKRTILRWEHKLFLTGSIKDKPRTGRPSTRRDTCAEVKASVLQSPKKSLRKRSSELGIPKTTMLTHMTQDLDLKLFKPSLVNELSDNDMDKRHVARVTFNISESE</sequence>
<dbReference type="OrthoDB" id="10066061at2759"/>
<feature type="region of interest" description="Disordered" evidence="1">
    <location>
        <begin position="88"/>
        <end position="124"/>
    </location>
</feature>
<protein>
    <recommendedName>
        <fullName evidence="5">DUF4817 domain-containing protein</fullName>
    </recommendedName>
</protein>
<name>A0A812BT36_ACAPH</name>
<dbReference type="GO" id="GO:0046975">
    <property type="term" value="F:histone H3K36 methyltransferase activity"/>
    <property type="evidence" value="ECO:0007669"/>
    <property type="project" value="TreeGrafter"/>
</dbReference>
<evidence type="ECO:0000256" key="1">
    <source>
        <dbReference type="SAM" id="MobiDB-lite"/>
    </source>
</evidence>
<keyword evidence="4" id="KW-1185">Reference proteome</keyword>
<feature type="chain" id="PRO_5032482021" description="DUF4817 domain-containing protein" evidence="2">
    <location>
        <begin position="22"/>
        <end position="174"/>
    </location>
</feature>
<dbReference type="GO" id="GO:0005634">
    <property type="term" value="C:nucleus"/>
    <property type="evidence" value="ECO:0007669"/>
    <property type="project" value="TreeGrafter"/>
</dbReference>
<dbReference type="GO" id="GO:0000793">
    <property type="term" value="C:condensed chromosome"/>
    <property type="evidence" value="ECO:0007669"/>
    <property type="project" value="TreeGrafter"/>
</dbReference>
<dbReference type="PANTHER" id="PTHR46060">
    <property type="entry name" value="MARINER MOS1 TRANSPOSASE-LIKE PROTEIN"/>
    <property type="match status" value="1"/>
</dbReference>
<dbReference type="GO" id="GO:0042800">
    <property type="term" value="F:histone H3K4 methyltransferase activity"/>
    <property type="evidence" value="ECO:0007669"/>
    <property type="project" value="TreeGrafter"/>
</dbReference>
<feature type="signal peptide" evidence="2">
    <location>
        <begin position="1"/>
        <end position="21"/>
    </location>
</feature>
<dbReference type="GO" id="GO:0044774">
    <property type="term" value="P:mitotic DNA integrity checkpoint signaling"/>
    <property type="evidence" value="ECO:0007669"/>
    <property type="project" value="TreeGrafter"/>
</dbReference>
<dbReference type="GO" id="GO:0044547">
    <property type="term" value="F:DNA topoisomerase binding"/>
    <property type="evidence" value="ECO:0007669"/>
    <property type="project" value="TreeGrafter"/>
</dbReference>
<evidence type="ECO:0000313" key="4">
    <source>
        <dbReference type="Proteomes" id="UP000597762"/>
    </source>
</evidence>
<dbReference type="GO" id="GO:0015074">
    <property type="term" value="P:DNA integration"/>
    <property type="evidence" value="ECO:0007669"/>
    <property type="project" value="TreeGrafter"/>
</dbReference>
<dbReference type="GO" id="GO:0003690">
    <property type="term" value="F:double-stranded DNA binding"/>
    <property type="evidence" value="ECO:0007669"/>
    <property type="project" value="TreeGrafter"/>
</dbReference>
<accession>A0A812BT36</accession>
<dbReference type="GO" id="GO:0035861">
    <property type="term" value="C:site of double-strand break"/>
    <property type="evidence" value="ECO:0007669"/>
    <property type="project" value="TreeGrafter"/>
</dbReference>
<dbReference type="AlphaFoldDB" id="A0A812BT36"/>
<dbReference type="PANTHER" id="PTHR46060:SF2">
    <property type="entry name" value="HISTONE-LYSINE N-METHYLTRANSFERASE SETMAR"/>
    <property type="match status" value="1"/>
</dbReference>
<dbReference type="Proteomes" id="UP000597762">
    <property type="component" value="Unassembled WGS sequence"/>
</dbReference>
<proteinExistence type="predicted"/>
<gene>
    <name evidence="3" type="ORF">SPHA_22278</name>
</gene>
<evidence type="ECO:0008006" key="5">
    <source>
        <dbReference type="Google" id="ProtNLM"/>
    </source>
</evidence>
<dbReference type="InterPro" id="IPR052709">
    <property type="entry name" value="Transposase-MT_Hybrid"/>
</dbReference>
<dbReference type="GO" id="GO:0000729">
    <property type="term" value="P:DNA double-strand break processing"/>
    <property type="evidence" value="ECO:0007669"/>
    <property type="project" value="TreeGrafter"/>
</dbReference>